<accession>K1QAF6</accession>
<proteinExistence type="predicted"/>
<organism evidence="1">
    <name type="scientific">Magallana gigas</name>
    <name type="common">Pacific oyster</name>
    <name type="synonym">Crassostrea gigas</name>
    <dbReference type="NCBI Taxonomy" id="29159"/>
    <lineage>
        <taxon>Eukaryota</taxon>
        <taxon>Metazoa</taxon>
        <taxon>Spiralia</taxon>
        <taxon>Lophotrochozoa</taxon>
        <taxon>Mollusca</taxon>
        <taxon>Bivalvia</taxon>
        <taxon>Autobranchia</taxon>
        <taxon>Pteriomorphia</taxon>
        <taxon>Ostreida</taxon>
        <taxon>Ostreoidea</taxon>
        <taxon>Ostreidae</taxon>
        <taxon>Magallana</taxon>
    </lineage>
</organism>
<sequence>MEDELKERDCTIDKKEKEIALLYKRGGKRDTIVEYVHDMGERRENDLKEIIYARQLDDQLGRFEEQKGKILNKSDQCRITRHQLQEIKQKTHETLEEFAKKIEEIFTEAYPYSCPEFF</sequence>
<name>K1QAF6_MAGGI</name>
<gene>
    <name evidence="1" type="ORF">CGI_10000881</name>
</gene>
<dbReference type="AlphaFoldDB" id="K1QAF6"/>
<dbReference type="InParanoid" id="K1QAF6"/>
<protein>
    <submittedName>
        <fullName evidence="1">Uncharacterized protein</fullName>
    </submittedName>
</protein>
<dbReference type="HOGENOM" id="CLU_2075432_0_0_1"/>
<evidence type="ECO:0000313" key="1">
    <source>
        <dbReference type="EMBL" id="EKC33632.1"/>
    </source>
</evidence>
<reference evidence="1" key="1">
    <citation type="journal article" date="2012" name="Nature">
        <title>The oyster genome reveals stress adaptation and complexity of shell formation.</title>
        <authorList>
            <person name="Zhang G."/>
            <person name="Fang X."/>
            <person name="Guo X."/>
            <person name="Li L."/>
            <person name="Luo R."/>
            <person name="Xu F."/>
            <person name="Yang P."/>
            <person name="Zhang L."/>
            <person name="Wang X."/>
            <person name="Qi H."/>
            <person name="Xiong Z."/>
            <person name="Que H."/>
            <person name="Xie Y."/>
            <person name="Holland P.W."/>
            <person name="Paps J."/>
            <person name="Zhu Y."/>
            <person name="Wu F."/>
            <person name="Chen Y."/>
            <person name="Wang J."/>
            <person name="Peng C."/>
            <person name="Meng J."/>
            <person name="Yang L."/>
            <person name="Liu J."/>
            <person name="Wen B."/>
            <person name="Zhang N."/>
            <person name="Huang Z."/>
            <person name="Zhu Q."/>
            <person name="Feng Y."/>
            <person name="Mount A."/>
            <person name="Hedgecock D."/>
            <person name="Xu Z."/>
            <person name="Liu Y."/>
            <person name="Domazet-Loso T."/>
            <person name="Du Y."/>
            <person name="Sun X."/>
            <person name="Zhang S."/>
            <person name="Liu B."/>
            <person name="Cheng P."/>
            <person name="Jiang X."/>
            <person name="Li J."/>
            <person name="Fan D."/>
            <person name="Wang W."/>
            <person name="Fu W."/>
            <person name="Wang T."/>
            <person name="Wang B."/>
            <person name="Zhang J."/>
            <person name="Peng Z."/>
            <person name="Li Y."/>
            <person name="Li N."/>
            <person name="Wang J."/>
            <person name="Chen M."/>
            <person name="He Y."/>
            <person name="Tan F."/>
            <person name="Song X."/>
            <person name="Zheng Q."/>
            <person name="Huang R."/>
            <person name="Yang H."/>
            <person name="Du X."/>
            <person name="Chen L."/>
            <person name="Yang M."/>
            <person name="Gaffney P.M."/>
            <person name="Wang S."/>
            <person name="Luo L."/>
            <person name="She Z."/>
            <person name="Ming Y."/>
            <person name="Huang W."/>
            <person name="Zhang S."/>
            <person name="Huang B."/>
            <person name="Zhang Y."/>
            <person name="Qu T."/>
            <person name="Ni P."/>
            <person name="Miao G."/>
            <person name="Wang J."/>
            <person name="Wang Q."/>
            <person name="Steinberg C.E."/>
            <person name="Wang H."/>
            <person name="Li N."/>
            <person name="Qian L."/>
            <person name="Zhang G."/>
            <person name="Li Y."/>
            <person name="Yang H."/>
            <person name="Liu X."/>
            <person name="Wang J."/>
            <person name="Yin Y."/>
            <person name="Wang J."/>
        </authorList>
    </citation>
    <scope>NUCLEOTIDE SEQUENCE [LARGE SCALE GENOMIC DNA]</scope>
    <source>
        <strain evidence="1">05x7-T-G4-1.051#20</strain>
    </source>
</reference>
<dbReference type="EMBL" id="JH815861">
    <property type="protein sequence ID" value="EKC33632.1"/>
    <property type="molecule type" value="Genomic_DNA"/>
</dbReference>